<keyword evidence="4" id="KW-1185">Reference proteome</keyword>
<protein>
    <submittedName>
        <fullName evidence="3">Uncharacterized protein</fullName>
    </submittedName>
</protein>
<organism evidence="3 4">
    <name type="scientific">Yinghuangia aomiensis</name>
    <dbReference type="NCBI Taxonomy" id="676205"/>
    <lineage>
        <taxon>Bacteria</taxon>
        <taxon>Bacillati</taxon>
        <taxon>Actinomycetota</taxon>
        <taxon>Actinomycetes</taxon>
        <taxon>Kitasatosporales</taxon>
        <taxon>Streptomycetaceae</taxon>
        <taxon>Yinghuangia</taxon>
    </lineage>
</organism>
<reference evidence="4" key="1">
    <citation type="journal article" date="2019" name="Int. J. Syst. Evol. Microbiol.">
        <title>The Global Catalogue of Microorganisms (GCM) 10K type strain sequencing project: providing services to taxonomists for standard genome sequencing and annotation.</title>
        <authorList>
            <consortium name="The Broad Institute Genomics Platform"/>
            <consortium name="The Broad Institute Genome Sequencing Center for Infectious Disease"/>
            <person name="Wu L."/>
            <person name="Ma J."/>
        </authorList>
    </citation>
    <scope>NUCLEOTIDE SEQUENCE [LARGE SCALE GENOMIC DNA]</scope>
    <source>
        <strain evidence="4">JCM 17986</strain>
    </source>
</reference>
<keyword evidence="2" id="KW-0812">Transmembrane</keyword>
<feature type="compositionally biased region" description="Polar residues" evidence="1">
    <location>
        <begin position="448"/>
        <end position="460"/>
    </location>
</feature>
<comment type="caution">
    <text evidence="3">The sequence shown here is derived from an EMBL/GenBank/DDBJ whole genome shotgun (WGS) entry which is preliminary data.</text>
</comment>
<name>A0ABP9H616_9ACTN</name>
<dbReference type="InterPro" id="IPR016641">
    <property type="entry name" value="EGD2/NACA0like"/>
</dbReference>
<evidence type="ECO:0000256" key="1">
    <source>
        <dbReference type="SAM" id="MobiDB-lite"/>
    </source>
</evidence>
<evidence type="ECO:0000313" key="3">
    <source>
        <dbReference type="EMBL" id="GAA4958287.1"/>
    </source>
</evidence>
<feature type="region of interest" description="Disordered" evidence="1">
    <location>
        <begin position="438"/>
        <end position="849"/>
    </location>
</feature>
<evidence type="ECO:0000256" key="2">
    <source>
        <dbReference type="SAM" id="Phobius"/>
    </source>
</evidence>
<feature type="region of interest" description="Disordered" evidence="1">
    <location>
        <begin position="103"/>
        <end position="140"/>
    </location>
</feature>
<feature type="compositionally biased region" description="Polar residues" evidence="1">
    <location>
        <begin position="112"/>
        <end position="125"/>
    </location>
</feature>
<keyword evidence="2" id="KW-1133">Transmembrane helix</keyword>
<evidence type="ECO:0000313" key="4">
    <source>
        <dbReference type="Proteomes" id="UP001500466"/>
    </source>
</evidence>
<feature type="compositionally biased region" description="Basic and acidic residues" evidence="1">
    <location>
        <begin position="803"/>
        <end position="820"/>
    </location>
</feature>
<gene>
    <name evidence="3" type="ORF">GCM10023205_21110</name>
</gene>
<feature type="compositionally biased region" description="Low complexity" evidence="1">
    <location>
        <begin position="126"/>
        <end position="137"/>
    </location>
</feature>
<feature type="compositionally biased region" description="Basic and acidic residues" evidence="1">
    <location>
        <begin position="828"/>
        <end position="841"/>
    </location>
</feature>
<dbReference type="RefSeq" id="WP_345675097.1">
    <property type="nucleotide sequence ID" value="NZ_BAABHS010000006.1"/>
</dbReference>
<feature type="compositionally biased region" description="Basic and acidic residues" evidence="1">
    <location>
        <begin position="522"/>
        <end position="573"/>
    </location>
</feature>
<feature type="compositionally biased region" description="Low complexity" evidence="1">
    <location>
        <begin position="600"/>
        <end position="613"/>
    </location>
</feature>
<feature type="compositionally biased region" description="Basic and acidic residues" evidence="1">
    <location>
        <begin position="622"/>
        <end position="650"/>
    </location>
</feature>
<feature type="transmembrane region" description="Helical" evidence="2">
    <location>
        <begin position="236"/>
        <end position="254"/>
    </location>
</feature>
<dbReference type="PANTHER" id="PTHR21713">
    <property type="entry name" value="NASCENT POLYPEPTIDE ASSOCIATED COMPLEX ALPHA SUBUNIT-RELATED"/>
    <property type="match status" value="1"/>
</dbReference>
<feature type="compositionally biased region" description="Basic and acidic residues" evidence="1">
    <location>
        <begin position="659"/>
        <end position="753"/>
    </location>
</feature>
<accession>A0ABP9H616</accession>
<dbReference type="Proteomes" id="UP001500466">
    <property type="component" value="Unassembled WGS sequence"/>
</dbReference>
<feature type="compositionally biased region" description="Polar residues" evidence="1">
    <location>
        <begin position="574"/>
        <end position="588"/>
    </location>
</feature>
<proteinExistence type="predicted"/>
<dbReference type="EMBL" id="BAABHS010000006">
    <property type="protein sequence ID" value="GAA4958287.1"/>
    <property type="molecule type" value="Genomic_DNA"/>
</dbReference>
<feature type="compositionally biased region" description="Basic and acidic residues" evidence="1">
    <location>
        <begin position="475"/>
        <end position="486"/>
    </location>
</feature>
<sequence length="997" mass="106657">MGRNTDFRVFGIHDDPVPGDPDEVKKLAQAFAQYADRAANARTQVDKNSRDSEIAQMIGRTATAIRRHTEDMVPDLDKMEASYRKAADALSVYHPLLRDAQNKAETARQKGESANTARTSAGTWKSQAASHQQTAQTEVDRQTNYVKLGLPAPTPAEITAAAKRLRDANDDVTNAGNAVTKANDDFSAAQTLLKDAQSIRDQAGSAAARALKDASKAGIHNKSWFGRMVDSFYENVVPWLKIGIAILSVVALFVGGPLTWILLGAALLVAASTIYEATQGRATMGDVFMSLLDVIPGIKQLKTAVSLAKFAQRANTASKFVRAANKFKSLAAGAGTRLNRVGDWMKDTKLARGFKGEWKNAPAPTRWGKAKVGVTKYGLQYAANFGTKYATTLSAQYLSGEDVTLIQSGALINAAAGAFVSVGGKGAGEALRDRLKFGKRIPDGNGGTTRDASTKAQQRGATDAEKAKYPAKQDAANERAADHRANENVPKARTNAAQERADATAKQTAADHAKTEASTAHDTAKAHSDEARTHQTKADEAGQRAQAHEDQRAASQKTADDARTEAGQHRADANQHTSEGNRHTTVAKQHTDDAQAHGNAAAKSDQDAATAHAKGNAEESTADGHRTAARDHEQNAAAHDAKAREHETKAQQDPANAKQHQDAAARERAAATHERNEATQQHTKADEAETRATQAHDRAQAHERDANTSRDAQQKSHDQAAESHRNADTSHKEADAAGKKADAADARATHAQDEANTAQGHRDTEQAAAHTAQTKADTERTAAENAQTKAHELDQKAAQAQTDAHKAADAADKAEHRAEVKAGQQEARAQEAEARAKEHGNRAQGLDADGGYRYTSHTAKFLDTTADTIASKRHWYTGGLNSMASSLVGKTAEDLYKVNVEHKQMGAMDWAVDLGLSGSTGFAGGASQQMATKWAGQSGLLNNLDQPGHLFAHRPKPGWQDERIIEITTKRVAKMIPEAGDTVDSAMPWGVAHPTMP</sequence>
<keyword evidence="2" id="KW-0472">Membrane</keyword>
<feature type="compositionally biased region" description="Basic and acidic residues" evidence="1">
    <location>
        <begin position="499"/>
        <end position="515"/>
    </location>
</feature>